<dbReference type="OrthoDB" id="90259at2759"/>
<dbReference type="EMBL" id="RCMK01000053">
    <property type="protein sequence ID" value="KAG2951375.1"/>
    <property type="molecule type" value="Genomic_DNA"/>
</dbReference>
<reference evidence="3 4" key="1">
    <citation type="submission" date="2018-01" db="EMBL/GenBank/DDBJ databases">
        <title>Draft genome of the strawberry crown rot pathogen Phytophthora cactorum.</title>
        <authorList>
            <person name="Armitage A.D."/>
            <person name="Lysoe E."/>
            <person name="Nellist C.F."/>
            <person name="Harrison R.J."/>
            <person name="Brurberg M.B."/>
        </authorList>
    </citation>
    <scope>NUCLEOTIDE SEQUENCE [LARGE SCALE GENOMIC DNA]</scope>
    <source>
        <strain evidence="3 4">10300</strain>
    </source>
</reference>
<comment type="caution">
    <text evidence="3">The sequence shown here is derived from an EMBL/GenBank/DDBJ whole genome shotgun (WGS) entry which is preliminary data.</text>
</comment>
<dbReference type="Proteomes" id="UP000251314">
    <property type="component" value="Unassembled WGS sequence"/>
</dbReference>
<dbReference type="EMBL" id="MJFZ01000317">
    <property type="protein sequence ID" value="RAW31552.1"/>
    <property type="molecule type" value="Genomic_DNA"/>
</dbReference>
<sequence>MCKVFVCPVTCKQMERTIGPLMENRRESLTSTELNVTEQDRLIVLLGGIVVKNKLEWTAWNRQVE</sequence>
<proteinExistence type="predicted"/>
<dbReference type="EMBL" id="RCMI01000225">
    <property type="protein sequence ID" value="KAG2924453.1"/>
    <property type="molecule type" value="Genomic_DNA"/>
</dbReference>
<gene>
    <name evidence="3" type="ORF">PC110_g12110</name>
    <name evidence="1" type="ORF">PC115_g8609</name>
    <name evidence="2" type="ORF">PC117_g3641</name>
</gene>
<evidence type="ECO:0000313" key="3">
    <source>
        <dbReference type="EMBL" id="RAW31552.1"/>
    </source>
</evidence>
<dbReference type="VEuPathDB" id="FungiDB:PC110_g12110"/>
<organism evidence="3 4">
    <name type="scientific">Phytophthora cactorum</name>
    <dbReference type="NCBI Taxonomy" id="29920"/>
    <lineage>
        <taxon>Eukaryota</taxon>
        <taxon>Sar</taxon>
        <taxon>Stramenopiles</taxon>
        <taxon>Oomycota</taxon>
        <taxon>Peronosporomycetes</taxon>
        <taxon>Peronosporales</taxon>
        <taxon>Peronosporaceae</taxon>
        <taxon>Phytophthora</taxon>
    </lineage>
</organism>
<accession>A0A329S7Q8</accession>
<dbReference type="Proteomes" id="UP000736787">
    <property type="component" value="Unassembled WGS sequence"/>
</dbReference>
<dbReference type="AlphaFoldDB" id="A0A329S7Q8"/>
<evidence type="ECO:0000313" key="4">
    <source>
        <dbReference type="Proteomes" id="UP000251314"/>
    </source>
</evidence>
<reference evidence="1" key="2">
    <citation type="submission" date="2018-10" db="EMBL/GenBank/DDBJ databases">
        <title>Effector identification in a new, highly contiguous assembly of the strawberry crown rot pathogen Phytophthora cactorum.</title>
        <authorList>
            <person name="Armitage A.D."/>
            <person name="Nellist C.F."/>
            <person name="Bates H."/>
            <person name="Vickerstaff R.J."/>
            <person name="Harrison R.J."/>
        </authorList>
    </citation>
    <scope>NUCLEOTIDE SEQUENCE</scope>
    <source>
        <strain evidence="1">4032</strain>
        <strain evidence="2">4040</strain>
    </source>
</reference>
<dbReference type="Proteomes" id="UP000774804">
    <property type="component" value="Unassembled WGS sequence"/>
</dbReference>
<protein>
    <submittedName>
        <fullName evidence="3">Uncharacterized protein</fullName>
    </submittedName>
</protein>
<keyword evidence="4" id="KW-1185">Reference proteome</keyword>
<evidence type="ECO:0000313" key="1">
    <source>
        <dbReference type="EMBL" id="KAG2924453.1"/>
    </source>
</evidence>
<name>A0A329S7Q8_9STRA</name>
<evidence type="ECO:0000313" key="2">
    <source>
        <dbReference type="EMBL" id="KAG2951375.1"/>
    </source>
</evidence>